<evidence type="ECO:0000313" key="2">
    <source>
        <dbReference type="EMBL" id="AFM00427.1"/>
    </source>
</evidence>
<dbReference type="Proteomes" id="UP000006053">
    <property type="component" value="Chromosome"/>
</dbReference>
<dbReference type="OrthoDB" id="9795302at2"/>
<dbReference type="PANTHER" id="PTHR34227">
    <property type="entry name" value="CHAPERONE PROTEIN YCDY"/>
    <property type="match status" value="1"/>
</dbReference>
<keyword evidence="3" id="KW-1185">Reference proteome</keyword>
<dbReference type="InterPro" id="IPR050289">
    <property type="entry name" value="TorD/DmsD_chaperones"/>
</dbReference>
<organism evidence="2 3">
    <name type="scientific">Desulfitobacterium dehalogenans (strain ATCC 51507 / DSM 9161 / JW/IU-DC1)</name>
    <dbReference type="NCBI Taxonomy" id="756499"/>
    <lineage>
        <taxon>Bacteria</taxon>
        <taxon>Bacillati</taxon>
        <taxon>Bacillota</taxon>
        <taxon>Clostridia</taxon>
        <taxon>Eubacteriales</taxon>
        <taxon>Desulfitobacteriaceae</taxon>
        <taxon>Desulfitobacterium</taxon>
    </lineage>
</organism>
<protein>
    <submittedName>
        <fullName evidence="2">Putative component of anaerobic dehydrogenase</fullName>
    </submittedName>
</protein>
<sequence>MEPSNSGMGLLEARALTYKIISAGFIKLPSTNLIKLTIKDKLFDFFPLELNTEEFQQGLLQLKLWSSQINETSLDNIVVQLNADYNRLFVGPNHLLAPPWESVYLTEERLTFDRITLDVREFYGRHGLEFILMNKEPDDHFGVELEFMAELIHRQIQHLRKGQIEEASYIEKEQQAFLGLHLSKWTPHFTHSVLEGAHTDYYQGLARLARDFIIWDYEYLSREDTQELRKSKDEWEVG</sequence>
<evidence type="ECO:0000256" key="1">
    <source>
        <dbReference type="ARBA" id="ARBA00023186"/>
    </source>
</evidence>
<proteinExistence type="predicted"/>
<reference evidence="3" key="1">
    <citation type="submission" date="2012-06" db="EMBL/GenBank/DDBJ databases">
        <title>Complete sequence of Desulfitobacterium dehalogenans ATCC 51507.</title>
        <authorList>
            <person name="Lucas S."/>
            <person name="Han J."/>
            <person name="Lapidus A."/>
            <person name="Cheng J.-F."/>
            <person name="Goodwin L."/>
            <person name="Pitluck S."/>
            <person name="Peters L."/>
            <person name="Ovchinnikova G."/>
            <person name="Teshima H."/>
            <person name="Detter J.C."/>
            <person name="Han C."/>
            <person name="Tapia R."/>
            <person name="Land M."/>
            <person name="Hauser L."/>
            <person name="Kyrpides N."/>
            <person name="Ivanova N."/>
            <person name="Pagani I."/>
            <person name="Kruse T."/>
            <person name="de Vos W.M."/>
            <person name="Smidt H."/>
            <person name="Woyke T."/>
        </authorList>
    </citation>
    <scope>NUCLEOTIDE SEQUENCE [LARGE SCALE GENOMIC DNA]</scope>
    <source>
        <strain evidence="3">ATCC 51507 / DSM 9161 / JW/IU-DC1</strain>
    </source>
</reference>
<dbReference type="AlphaFoldDB" id="I4A8Z2"/>
<dbReference type="InterPro" id="IPR020945">
    <property type="entry name" value="DMSO/NO3_reduct_chaperone"/>
</dbReference>
<dbReference type="PANTHER" id="PTHR34227:SF1">
    <property type="entry name" value="DIMETHYL SULFOXIDE REDUCTASE CHAPERONE-RELATED"/>
    <property type="match status" value="1"/>
</dbReference>
<dbReference type="SUPFAM" id="SSF89155">
    <property type="entry name" value="TorD-like"/>
    <property type="match status" value="1"/>
</dbReference>
<dbReference type="EMBL" id="CP003348">
    <property type="protein sequence ID" value="AFM00427.1"/>
    <property type="molecule type" value="Genomic_DNA"/>
</dbReference>
<reference evidence="2 3" key="2">
    <citation type="journal article" date="2015" name="J. Bacteriol.">
        <title>Genomic, proteomic, and biochemical analysis of the organohalide respiratory pathway in Desulfitobacterium dehalogenans.</title>
        <authorList>
            <person name="Kruse T."/>
            <person name="van de Pas B.A."/>
            <person name="Atteia A."/>
            <person name="Krab K."/>
            <person name="Hagen W.R."/>
            <person name="Goodwin L."/>
            <person name="Chain P."/>
            <person name="Boeren S."/>
            <person name="Maphosa F."/>
            <person name="Schraa G."/>
            <person name="de Vos W.M."/>
            <person name="van der Oost J."/>
            <person name="Smidt H."/>
            <person name="Stams A.J."/>
        </authorList>
    </citation>
    <scope>NUCLEOTIDE SEQUENCE [LARGE SCALE GENOMIC DNA]</scope>
    <source>
        <strain evidence="3">ATCC 51507 / DSM 9161 / JW/IU-DC1</strain>
    </source>
</reference>
<dbReference type="InterPro" id="IPR036411">
    <property type="entry name" value="TorD-like_sf"/>
</dbReference>
<evidence type="ECO:0000313" key="3">
    <source>
        <dbReference type="Proteomes" id="UP000006053"/>
    </source>
</evidence>
<dbReference type="RefSeq" id="WP_014793914.1">
    <property type="nucleotide sequence ID" value="NC_018017.1"/>
</dbReference>
<dbReference type="KEGG" id="ddh:Desde_2043"/>
<dbReference type="HOGENOM" id="CLU_077650_0_0_9"/>
<gene>
    <name evidence="2" type="ordered locus">Desde_2043</name>
</gene>
<dbReference type="STRING" id="756499.Desde_2043"/>
<keyword evidence="1" id="KW-0143">Chaperone</keyword>
<dbReference type="eggNOG" id="COG3381">
    <property type="taxonomic scope" value="Bacteria"/>
</dbReference>
<name>I4A8Z2_DESDJ</name>
<dbReference type="Gene3D" id="1.10.3480.10">
    <property type="entry name" value="TorD-like"/>
    <property type="match status" value="1"/>
</dbReference>
<accession>I4A8Z2</accession>
<dbReference type="Pfam" id="PF02613">
    <property type="entry name" value="Nitrate_red_del"/>
    <property type="match status" value="1"/>
</dbReference>